<dbReference type="Proteomes" id="UP000515160">
    <property type="component" value="Chromosome 2R"/>
</dbReference>
<protein>
    <submittedName>
        <fullName evidence="3">Uncharacterized protein LOC117575104</fullName>
    </submittedName>
</protein>
<sequence length="268" mass="30807">MISLNIFYFVYCYLLLCLCEVAKTDISMDPQNQNMQLEQPKDPLKSKNIKDLMGGNLQCASNEIFIVNKGCVDREAYLERLFINTWNDDTMASAKRKAGLRETVQCKNDEIMKAFGCAPKNGRVRTDESKRPTIVHSQLYDSKVFKSGDAIPNKHGRKDGLRHTEGASNIGRQRNHMAHNIRGTTRNIDIHENSKSKSHVGHNRPRSYVFMPGRKLQSQRTCRPYEVLARSGRCIRKLGKSGLYKHTDHKYGIQQRHRHEAFKNIESN</sequence>
<reference evidence="3" key="1">
    <citation type="submission" date="2025-08" db="UniProtKB">
        <authorList>
            <consortium name="RefSeq"/>
        </authorList>
    </citation>
    <scope>IDENTIFICATION</scope>
    <source>
        <strain evidence="3">15112-1751.03</strain>
        <tissue evidence="3">Whole Adult</tissue>
    </source>
</reference>
<evidence type="ECO:0000313" key="3">
    <source>
        <dbReference type="RefSeq" id="XP_034115097.1"/>
    </source>
</evidence>
<keyword evidence="1" id="KW-0732">Signal</keyword>
<evidence type="ECO:0000256" key="1">
    <source>
        <dbReference type="SAM" id="SignalP"/>
    </source>
</evidence>
<feature type="signal peptide" evidence="1">
    <location>
        <begin position="1"/>
        <end position="24"/>
    </location>
</feature>
<proteinExistence type="predicted"/>
<dbReference type="GeneID" id="117575104"/>
<evidence type="ECO:0000313" key="2">
    <source>
        <dbReference type="Proteomes" id="UP000515160"/>
    </source>
</evidence>
<dbReference type="RefSeq" id="XP_034115097.1">
    <property type="nucleotide sequence ID" value="XM_034259206.2"/>
</dbReference>
<gene>
    <name evidence="3" type="primary">LOC117575104</name>
</gene>
<name>A0A6P8ZDR2_DROAB</name>
<organism evidence="2 3">
    <name type="scientific">Drosophila albomicans</name>
    <name type="common">Fruit fly</name>
    <dbReference type="NCBI Taxonomy" id="7291"/>
    <lineage>
        <taxon>Eukaryota</taxon>
        <taxon>Metazoa</taxon>
        <taxon>Ecdysozoa</taxon>
        <taxon>Arthropoda</taxon>
        <taxon>Hexapoda</taxon>
        <taxon>Insecta</taxon>
        <taxon>Pterygota</taxon>
        <taxon>Neoptera</taxon>
        <taxon>Endopterygota</taxon>
        <taxon>Diptera</taxon>
        <taxon>Brachycera</taxon>
        <taxon>Muscomorpha</taxon>
        <taxon>Ephydroidea</taxon>
        <taxon>Drosophilidae</taxon>
        <taxon>Drosophila</taxon>
    </lineage>
</organism>
<dbReference type="OrthoDB" id="7864247at2759"/>
<keyword evidence="2" id="KW-1185">Reference proteome</keyword>
<accession>A0A6P8ZDR2</accession>
<feature type="chain" id="PRO_5027641286" evidence="1">
    <location>
        <begin position="25"/>
        <end position="268"/>
    </location>
</feature>
<dbReference type="AlphaFoldDB" id="A0A6P8ZDR2"/>